<dbReference type="eggNOG" id="COG2911">
    <property type="taxonomic scope" value="Bacteria"/>
</dbReference>
<dbReference type="Pfam" id="PF00754">
    <property type="entry name" value="F5_F8_type_C"/>
    <property type="match status" value="1"/>
</dbReference>
<evidence type="ECO:0000256" key="1">
    <source>
        <dbReference type="ARBA" id="ARBA00023295"/>
    </source>
</evidence>
<evidence type="ECO:0000313" key="4">
    <source>
        <dbReference type="Proteomes" id="UP000003434"/>
    </source>
</evidence>
<dbReference type="InterPro" id="IPR008979">
    <property type="entry name" value="Galactose-bd-like_sf"/>
</dbReference>
<dbReference type="InterPro" id="IPR000421">
    <property type="entry name" value="FA58C"/>
</dbReference>
<dbReference type="SUPFAM" id="SSF48208">
    <property type="entry name" value="Six-hairpin glycosidases"/>
    <property type="match status" value="1"/>
</dbReference>
<accession>E6LKP9</accession>
<dbReference type="InterPro" id="IPR008928">
    <property type="entry name" value="6-hairpin_glycosidase_sf"/>
</dbReference>
<keyword evidence="1" id="KW-0378">Hydrolase</keyword>
<feature type="domain" description="F5/8 type C" evidence="2">
    <location>
        <begin position="661"/>
        <end position="748"/>
    </location>
</feature>
<sequence>MKDDLSKAGVIGWDGDNESVICYLEGGFFIRDGRNILAEFEIGKKAKHIEWYNEEGFLPCLVTGFEYDECDIKIKHFADKISVNNRDYVAVYSRVEIKNNSDILKHIDIGAPKELIALNNVSKSVLPNESAAHDFVIISDRFGNLYGLPSDEELISLGGFDIHFNHMREYWLNELSNIADIELPDTELIESYRANFIYTQIIKNKYDLYVGANGYEEVFDHDAIGILVNLFTQGYFKDAGVLLSNLKSQIQYDDAKFKISWPFALYYLKTGDKDILLENFDKLKYFAHEIEKDIDEKGIIKKTWDIDRNGYWTVDNWSALLGLCAYMYISKVLKEEEEFDFANSLYELLLLNADRTISETVKKYKLNYIPASMTESNDNNICRKPRNTNWASMFLFGRWAWDGYLFDAKQYGYMIDMIDATYDYGLKRGREAGLFPHSFGGGSFSDSIGSYNAGLAATGLRGREYRCEGIYAYQAMLSYGQSGPYSFWESAGEPVKEKWRGYHPVSGDGSCPHMWGQNLASKVLLESLIAQKYDKSLLIGGGIPEEWLYPGKKIRVDNFPIQDNKRFGFEMEALNNNILCFKFRGEHEGIIIDIPCFLENIDYVSEGVKDNGSGRIILDKNTTGLKVRLVNINFSKNLLYRKGVRSNMRPSDDGNFLNCTNGSLADFTMSDSPGNHYILVDIGKPVKVNRICVFTDDYKYAKKFHIDFSVDGKEYITYIKENKNNGKPKSYIFETAITRYIRYTPVESVGEDEKGGHRLRSIECYYDEV</sequence>
<dbReference type="Gene3D" id="2.60.120.260">
    <property type="entry name" value="Galactose-binding domain-like"/>
    <property type="match status" value="1"/>
</dbReference>
<dbReference type="GO" id="GO:0016798">
    <property type="term" value="F:hydrolase activity, acting on glycosyl bonds"/>
    <property type="evidence" value="ECO:0007669"/>
    <property type="project" value="UniProtKB-KW"/>
</dbReference>
<evidence type="ECO:0000313" key="3">
    <source>
        <dbReference type="EMBL" id="EFU77578.1"/>
    </source>
</evidence>
<dbReference type="HOGENOM" id="CLU_363226_0_0_9"/>
<protein>
    <submittedName>
        <fullName evidence="3">F5/8 type C domain protein</fullName>
    </submittedName>
</protein>
<gene>
    <name evidence="3" type="ORF">HMPREF0381_0534</name>
</gene>
<dbReference type="GO" id="GO:0005975">
    <property type="term" value="P:carbohydrate metabolic process"/>
    <property type="evidence" value="ECO:0007669"/>
    <property type="project" value="InterPro"/>
</dbReference>
<name>E6LKP9_9FIRM</name>
<organism evidence="3 4">
    <name type="scientific">Lachnoanaerobaculum saburreum DSM 3986</name>
    <dbReference type="NCBI Taxonomy" id="887325"/>
    <lineage>
        <taxon>Bacteria</taxon>
        <taxon>Bacillati</taxon>
        <taxon>Bacillota</taxon>
        <taxon>Clostridia</taxon>
        <taxon>Lachnospirales</taxon>
        <taxon>Lachnospiraceae</taxon>
        <taxon>Lachnoanaerobaculum</taxon>
    </lineage>
</organism>
<comment type="caution">
    <text evidence="3">The sequence shown here is derived from an EMBL/GenBank/DDBJ whole genome shotgun (WGS) entry which is preliminary data.</text>
</comment>
<dbReference type="AlphaFoldDB" id="E6LKP9"/>
<dbReference type="SUPFAM" id="SSF49785">
    <property type="entry name" value="Galactose-binding domain-like"/>
    <property type="match status" value="1"/>
</dbReference>
<dbReference type="EMBL" id="AEPW01000010">
    <property type="protein sequence ID" value="EFU77578.1"/>
    <property type="molecule type" value="Genomic_DNA"/>
</dbReference>
<evidence type="ECO:0000259" key="2">
    <source>
        <dbReference type="Pfam" id="PF00754"/>
    </source>
</evidence>
<reference evidence="3 4" key="1">
    <citation type="submission" date="2010-12" db="EMBL/GenBank/DDBJ databases">
        <authorList>
            <person name="Muzny D."/>
            <person name="Qin X."/>
            <person name="Deng J."/>
            <person name="Jiang H."/>
            <person name="Liu Y."/>
            <person name="Qu J."/>
            <person name="Song X.-Z."/>
            <person name="Zhang L."/>
            <person name="Thornton R."/>
            <person name="Coyle M."/>
            <person name="Francisco L."/>
            <person name="Jackson L."/>
            <person name="Javaid M."/>
            <person name="Korchina V."/>
            <person name="Kovar C."/>
            <person name="Mata R."/>
            <person name="Mathew T."/>
            <person name="Ngo R."/>
            <person name="Nguyen L."/>
            <person name="Nguyen N."/>
            <person name="Okwuonu G."/>
            <person name="Ongeri F."/>
            <person name="Pham C."/>
            <person name="Simmons D."/>
            <person name="Wilczek-Boney K."/>
            <person name="Hale W."/>
            <person name="Jakkamsetti A."/>
            <person name="Pham P."/>
            <person name="Ruth R."/>
            <person name="San Lucas F."/>
            <person name="Warren J."/>
            <person name="Zhang J."/>
            <person name="Zhao Z."/>
            <person name="Zhou C."/>
            <person name="Zhu D."/>
            <person name="Lee S."/>
            <person name="Bess C."/>
            <person name="Blankenburg K."/>
            <person name="Forbes L."/>
            <person name="Fu Q."/>
            <person name="Gubbala S."/>
            <person name="Hirani K."/>
            <person name="Jayaseelan J.C."/>
            <person name="Lara F."/>
            <person name="Munidasa M."/>
            <person name="Palculict T."/>
            <person name="Patil S."/>
            <person name="Pu L.-L."/>
            <person name="Saada N."/>
            <person name="Tang L."/>
            <person name="Weissenberger G."/>
            <person name="Zhu Y."/>
            <person name="Hemphill L."/>
            <person name="Shang Y."/>
            <person name="Youmans B."/>
            <person name="Ayvaz T."/>
            <person name="Ross M."/>
            <person name="Santibanez J."/>
            <person name="Aqrawi P."/>
            <person name="Gross S."/>
            <person name="Joshi V."/>
            <person name="Fowler G."/>
            <person name="Nazareth L."/>
            <person name="Reid J."/>
            <person name="Worley K."/>
            <person name="Petrosino J."/>
            <person name="Highlander S."/>
            <person name="Gibbs R."/>
        </authorList>
    </citation>
    <scope>NUCLEOTIDE SEQUENCE [LARGE SCALE GENOMIC DNA]</scope>
    <source>
        <strain evidence="3 4">DSM 3986</strain>
    </source>
</reference>
<proteinExistence type="predicted"/>
<dbReference type="Proteomes" id="UP000003434">
    <property type="component" value="Unassembled WGS sequence"/>
</dbReference>
<keyword evidence="1" id="KW-0326">Glycosidase</keyword>
<dbReference type="RefSeq" id="WP_008750305.1">
    <property type="nucleotide sequence ID" value="NZ_GL622296.1"/>
</dbReference>